<dbReference type="EMBL" id="JAKEKT020000045">
    <property type="protein sequence ID" value="KAL1640943.1"/>
    <property type="molecule type" value="Genomic_DNA"/>
</dbReference>
<comment type="caution">
    <text evidence="1">The sequence shown here is derived from an EMBL/GenBank/DDBJ whole genome shotgun (WGS) entry which is preliminary data.</text>
</comment>
<organism evidence="1 2">
    <name type="scientific">Diplodia intermedia</name>
    <dbReference type="NCBI Taxonomy" id="856260"/>
    <lineage>
        <taxon>Eukaryota</taxon>
        <taxon>Fungi</taxon>
        <taxon>Dikarya</taxon>
        <taxon>Ascomycota</taxon>
        <taxon>Pezizomycotina</taxon>
        <taxon>Dothideomycetes</taxon>
        <taxon>Dothideomycetes incertae sedis</taxon>
        <taxon>Botryosphaeriales</taxon>
        <taxon>Botryosphaeriaceae</taxon>
        <taxon>Diplodia</taxon>
    </lineage>
</organism>
<dbReference type="Proteomes" id="UP001521184">
    <property type="component" value="Unassembled WGS sequence"/>
</dbReference>
<proteinExistence type="predicted"/>
<protein>
    <submittedName>
        <fullName evidence="1">Uncharacterized protein</fullName>
    </submittedName>
</protein>
<keyword evidence="2" id="KW-1185">Reference proteome</keyword>
<evidence type="ECO:0000313" key="1">
    <source>
        <dbReference type="EMBL" id="KAL1640943.1"/>
    </source>
</evidence>
<sequence length="109" mass="13531">MTSFSGQTKKETIQKEYGWTQHQWERFLDEAKELFYTHKYWKNTEKPDDVTWDDLEGDVIEWFIEEVNKRLVKCRIQVDYKLIKWRLLPLLRRKPSTFKFMHSRCITIR</sequence>
<evidence type="ECO:0000313" key="2">
    <source>
        <dbReference type="Proteomes" id="UP001521184"/>
    </source>
</evidence>
<reference evidence="1 2" key="1">
    <citation type="journal article" date="2023" name="Plant Dis.">
        <title>First Report of Diplodia intermedia Causing Canker and Dieback Diseases on Apple Trees in Canada.</title>
        <authorList>
            <person name="Ellouze W."/>
            <person name="Ilyukhin E."/>
            <person name="Sulman M."/>
            <person name="Ali S."/>
        </authorList>
    </citation>
    <scope>NUCLEOTIDE SEQUENCE [LARGE SCALE GENOMIC DNA]</scope>
    <source>
        <strain evidence="1 2">M45-28</strain>
    </source>
</reference>
<gene>
    <name evidence="1" type="ORF">SLS58_006559</name>
</gene>
<name>A0ABR3TMY6_9PEZI</name>
<accession>A0ABR3TMY6</accession>